<evidence type="ECO:0000313" key="3">
    <source>
        <dbReference type="Proteomes" id="UP000198771"/>
    </source>
</evidence>
<dbReference type="Gene3D" id="3.30.1330.40">
    <property type="entry name" value="RutC-like"/>
    <property type="match status" value="1"/>
</dbReference>
<organism evidence="2 3">
    <name type="scientific">Desulfonatronum thiosulfatophilum</name>
    <dbReference type="NCBI Taxonomy" id="617002"/>
    <lineage>
        <taxon>Bacteria</taxon>
        <taxon>Pseudomonadati</taxon>
        <taxon>Thermodesulfobacteriota</taxon>
        <taxon>Desulfovibrionia</taxon>
        <taxon>Desulfovibrionales</taxon>
        <taxon>Desulfonatronaceae</taxon>
        <taxon>Desulfonatronum</taxon>
    </lineage>
</organism>
<dbReference type="AlphaFoldDB" id="A0A1G6CLL7"/>
<dbReference type="PANTHER" id="PTHR11803:SF58">
    <property type="entry name" value="PROTEIN HMF1-RELATED"/>
    <property type="match status" value="1"/>
</dbReference>
<dbReference type="NCBIfam" id="TIGR00004">
    <property type="entry name" value="Rid family detoxifying hydrolase"/>
    <property type="match status" value="1"/>
</dbReference>
<name>A0A1G6CLL7_9BACT</name>
<accession>A0A1G6CLL7</accession>
<dbReference type="STRING" id="617002.SAMN05660653_01619"/>
<dbReference type="GO" id="GO:0005829">
    <property type="term" value="C:cytosol"/>
    <property type="evidence" value="ECO:0007669"/>
    <property type="project" value="TreeGrafter"/>
</dbReference>
<dbReference type="EMBL" id="FMXO01000008">
    <property type="protein sequence ID" value="SDB33726.1"/>
    <property type="molecule type" value="Genomic_DNA"/>
</dbReference>
<proteinExistence type="inferred from homology"/>
<reference evidence="2 3" key="1">
    <citation type="submission" date="2016-10" db="EMBL/GenBank/DDBJ databases">
        <authorList>
            <person name="de Groot N.N."/>
        </authorList>
    </citation>
    <scope>NUCLEOTIDE SEQUENCE [LARGE SCALE GENOMIC DNA]</scope>
    <source>
        <strain evidence="2 3">ASO4-2</strain>
    </source>
</reference>
<dbReference type="OrthoDB" id="9808943at2"/>
<evidence type="ECO:0000256" key="1">
    <source>
        <dbReference type="ARBA" id="ARBA00010552"/>
    </source>
</evidence>
<sequence length="126" mass="13543">MKQCIAAPNAPKAIGPYSQAVRAGNMLFLSGQLPLDPETMQFVPGGITEQTRQVLTNARAILEAAGGTLDNVVKATVLLKDINDFAAMNTVYAEFFTKDHPARSTFQVAKLPLDALVEIELVAVIE</sequence>
<keyword evidence="3" id="KW-1185">Reference proteome</keyword>
<dbReference type="FunFam" id="3.30.1330.40:FF:000001">
    <property type="entry name" value="L-PSP family endoribonuclease"/>
    <property type="match status" value="1"/>
</dbReference>
<protein>
    <submittedName>
        <fullName evidence="2">Endoribonuclease L-PSP</fullName>
    </submittedName>
</protein>
<dbReference type="RefSeq" id="WP_092119795.1">
    <property type="nucleotide sequence ID" value="NZ_FMXO01000008.1"/>
</dbReference>
<dbReference type="GO" id="GO:0019239">
    <property type="term" value="F:deaminase activity"/>
    <property type="evidence" value="ECO:0007669"/>
    <property type="project" value="TreeGrafter"/>
</dbReference>
<dbReference type="InterPro" id="IPR035959">
    <property type="entry name" value="RutC-like_sf"/>
</dbReference>
<comment type="similarity">
    <text evidence="1">Belongs to the RutC family.</text>
</comment>
<dbReference type="PANTHER" id="PTHR11803">
    <property type="entry name" value="2-IMINOBUTANOATE/2-IMINOPROPANOATE DEAMINASE RIDA"/>
    <property type="match status" value="1"/>
</dbReference>
<dbReference type="CDD" id="cd00448">
    <property type="entry name" value="YjgF_YER057c_UK114_family"/>
    <property type="match status" value="1"/>
</dbReference>
<dbReference type="InterPro" id="IPR006056">
    <property type="entry name" value="RidA"/>
</dbReference>
<dbReference type="InterPro" id="IPR019897">
    <property type="entry name" value="RidA_CS"/>
</dbReference>
<dbReference type="Proteomes" id="UP000198771">
    <property type="component" value="Unassembled WGS sequence"/>
</dbReference>
<dbReference type="PROSITE" id="PS01094">
    <property type="entry name" value="UPF0076"/>
    <property type="match status" value="1"/>
</dbReference>
<gene>
    <name evidence="2" type="ORF">SAMN05660653_01619</name>
</gene>
<dbReference type="Pfam" id="PF01042">
    <property type="entry name" value="Ribonuc_L-PSP"/>
    <property type="match status" value="1"/>
</dbReference>
<evidence type="ECO:0000313" key="2">
    <source>
        <dbReference type="EMBL" id="SDB33726.1"/>
    </source>
</evidence>
<dbReference type="InterPro" id="IPR006175">
    <property type="entry name" value="YjgF/YER057c/UK114"/>
</dbReference>
<dbReference type="SUPFAM" id="SSF55298">
    <property type="entry name" value="YjgF-like"/>
    <property type="match status" value="1"/>
</dbReference>